<dbReference type="Proteomes" id="UP000676506">
    <property type="component" value="Chromosome 1"/>
</dbReference>
<keyword evidence="3" id="KW-1185">Reference proteome</keyword>
<reference evidence="2 3" key="1">
    <citation type="submission" date="2021-03" db="EMBL/GenBank/DDBJ databases">
        <title>Genomic and phenotypic characterization of Chloracidobacterium isolates provides evidence for multiple species.</title>
        <authorList>
            <person name="Saini M.K."/>
            <person name="Costas A.M.G."/>
            <person name="Tank M."/>
            <person name="Bryant D.A."/>
        </authorList>
    </citation>
    <scope>NUCLEOTIDE SEQUENCE [LARGE SCALE GENOMIC DNA]</scope>
    <source>
        <strain evidence="2 3">BV2-C</strain>
    </source>
</reference>
<feature type="chain" id="PRO_5045423616" description="SH3b domain-containing protein" evidence="1">
    <location>
        <begin position="20"/>
        <end position="243"/>
    </location>
</feature>
<sequence length="243" mass="27321">MSQILLIGLLLLGGGIAAAQEDVPDEPPEEKPSWTARTGARAAFVADAGLAALRITPSATGDLKQRLRVGRRVYVLGQRRIVDGRTYVFVAVTRRTRGWLDQRAVVRANARGDDTRLLALARVETAGYERLRLCRLFETLFRSSPQLPTALLLLGETADAEAEAMQRRAVRRVQQRVVAGNADEASYFDNDPGLDRYNRLGVKFRYDSAKKRYRYDGAAYRRLARQYPQTPEADKARQWLSNQ</sequence>
<evidence type="ECO:0000313" key="3">
    <source>
        <dbReference type="Proteomes" id="UP000676506"/>
    </source>
</evidence>
<protein>
    <recommendedName>
        <fullName evidence="4">SH3b domain-containing protein</fullName>
    </recommendedName>
</protein>
<name>A0ABX8B6L2_9BACT</name>
<gene>
    <name evidence="2" type="ORF">J8C06_09690</name>
</gene>
<feature type="signal peptide" evidence="1">
    <location>
        <begin position="1"/>
        <end position="19"/>
    </location>
</feature>
<organism evidence="2 3">
    <name type="scientific">Chloracidobacterium validum</name>
    <dbReference type="NCBI Taxonomy" id="2821543"/>
    <lineage>
        <taxon>Bacteria</taxon>
        <taxon>Pseudomonadati</taxon>
        <taxon>Acidobacteriota</taxon>
        <taxon>Terriglobia</taxon>
        <taxon>Terriglobales</taxon>
        <taxon>Acidobacteriaceae</taxon>
        <taxon>Chloracidobacterium</taxon>
    </lineage>
</organism>
<evidence type="ECO:0008006" key="4">
    <source>
        <dbReference type="Google" id="ProtNLM"/>
    </source>
</evidence>
<proteinExistence type="predicted"/>
<keyword evidence="1" id="KW-0732">Signal</keyword>
<accession>A0ABX8B6L2</accession>
<dbReference type="RefSeq" id="WP_211428498.1">
    <property type="nucleotide sequence ID" value="NZ_CP072648.1"/>
</dbReference>
<evidence type="ECO:0000256" key="1">
    <source>
        <dbReference type="SAM" id="SignalP"/>
    </source>
</evidence>
<evidence type="ECO:0000313" key="2">
    <source>
        <dbReference type="EMBL" id="QUW02607.1"/>
    </source>
</evidence>
<dbReference type="EMBL" id="CP072648">
    <property type="protein sequence ID" value="QUW02607.1"/>
    <property type="molecule type" value="Genomic_DNA"/>
</dbReference>